<sequence length="151" mass="16333">MGFADKIHQFSVDVPEQLSGTSKKIAIDLFSGVIRDTPVDTGRLRGNWQCTRGEPASGELDVTDKSGQETINKMAQTVDSAKGDFVAYLTNNLAYAAVAEFGLWKDKDGKPANGPKTTHGYSIQAPSGMVGLNVSRINIYIKQAIAEMKRP</sequence>
<dbReference type="Proteomes" id="UP000839726">
    <property type="component" value="Unassembled WGS sequence"/>
</dbReference>
<name>A0A5U9KZ45_SALNE</name>
<dbReference type="AlphaFoldDB" id="A0A5U9KZ45"/>
<comment type="caution">
    <text evidence="1">The sequence shown here is derived from an EMBL/GenBank/DDBJ whole genome shotgun (WGS) entry which is preliminary data.</text>
</comment>
<gene>
    <name evidence="1" type="ORF">DRY71_27445</name>
</gene>
<organism evidence="1">
    <name type="scientific">Salmonella newport</name>
    <dbReference type="NCBI Taxonomy" id="108619"/>
    <lineage>
        <taxon>Bacteria</taxon>
        <taxon>Pseudomonadati</taxon>
        <taxon>Pseudomonadota</taxon>
        <taxon>Gammaproteobacteria</taxon>
        <taxon>Enterobacterales</taxon>
        <taxon>Enterobacteriaceae</taxon>
        <taxon>Salmonella</taxon>
    </lineage>
</organism>
<proteinExistence type="predicted"/>
<protein>
    <recommendedName>
        <fullName evidence="2">HK97 gp10 family phage protein</fullName>
    </recommendedName>
</protein>
<evidence type="ECO:0000313" key="1">
    <source>
        <dbReference type="EMBL" id="EBS2696386.1"/>
    </source>
</evidence>
<reference evidence="1" key="1">
    <citation type="submission" date="2018-07" db="EMBL/GenBank/DDBJ databases">
        <authorList>
            <person name="Ashton P.M."/>
            <person name="Dallman T."/>
            <person name="Nair S."/>
            <person name="De Pinna E."/>
            <person name="Peters T."/>
            <person name="Grant K."/>
        </authorList>
    </citation>
    <scope>NUCLEOTIDE SEQUENCE [LARGE SCALE GENOMIC DNA]</scope>
    <source>
        <strain evidence="1">436933</strain>
    </source>
</reference>
<accession>A0A5U9KZ45</accession>
<evidence type="ECO:0008006" key="2">
    <source>
        <dbReference type="Google" id="ProtNLM"/>
    </source>
</evidence>
<dbReference type="EMBL" id="AAGUYM010000072">
    <property type="protein sequence ID" value="EBS2696386.1"/>
    <property type="molecule type" value="Genomic_DNA"/>
</dbReference>